<evidence type="ECO:0000256" key="1">
    <source>
        <dbReference type="SAM" id="SignalP"/>
    </source>
</evidence>
<comment type="caution">
    <text evidence="2">The sequence shown here is derived from an EMBL/GenBank/DDBJ whole genome shotgun (WGS) entry which is preliminary data.</text>
</comment>
<evidence type="ECO:0000313" key="2">
    <source>
        <dbReference type="EMBL" id="NHZ39308.1"/>
    </source>
</evidence>
<dbReference type="Gene3D" id="3.10.450.170">
    <property type="entry name" value="type vi secretion system effector-immunity co pseudomonas protegens"/>
    <property type="match status" value="1"/>
</dbReference>
<dbReference type="InterPro" id="IPR049066">
    <property type="entry name" value="T6SS_Tgi2PP"/>
</dbReference>
<gene>
    <name evidence="2" type="ORF">F1609_03870</name>
</gene>
<reference evidence="2 3" key="1">
    <citation type="submission" date="2019-09" db="EMBL/GenBank/DDBJ databases">
        <title>Taxonomy of Antarctic Massilia spp.: description of Massilia rubra sp. nov., Massilia aquatica sp. nov., Massilia mucilaginosa sp. nov., Massilia frigida sp. nov. isolated from streams, lakes and regoliths.</title>
        <authorList>
            <person name="Holochova P."/>
            <person name="Sedlacek I."/>
            <person name="Kralova S."/>
            <person name="Maslanova I."/>
            <person name="Busse H.-J."/>
            <person name="Stankova E."/>
            <person name="Vrbovska V."/>
            <person name="Kovarovic V."/>
            <person name="Bartak M."/>
            <person name="Svec P."/>
            <person name="Pantucek R."/>
        </authorList>
    </citation>
    <scope>NUCLEOTIDE SEQUENCE [LARGE SCALE GENOMIC DNA]</scope>
    <source>
        <strain evidence="2 3">CCM 8693</strain>
    </source>
</reference>
<proteinExistence type="predicted"/>
<name>A0ABX0LXX7_9BURK</name>
<evidence type="ECO:0000313" key="3">
    <source>
        <dbReference type="Proteomes" id="UP000819052"/>
    </source>
</evidence>
<sequence>MPLICQLKPLTAVVGLLTCSLAFAVELNTKNVKPSGLTVAQAEQVLRVVLKHEGYKMSDPHLWIDGPRPGSPPFIPGYHSYGLAYVNNTQGHYSVNIFTGDVWQTESCTRYIFPALSRIQRRISERSGKTLLSDEEARSEVGCPADSP</sequence>
<feature type="chain" id="PRO_5045499988" description="Secreted protein" evidence="1">
    <location>
        <begin position="25"/>
        <end position="148"/>
    </location>
</feature>
<dbReference type="Pfam" id="PF21576">
    <property type="entry name" value="T6SS_Tgi2PP"/>
    <property type="match status" value="1"/>
</dbReference>
<dbReference type="RefSeq" id="WP_167074896.1">
    <property type="nucleotide sequence ID" value="NZ_VVIW01000002.1"/>
</dbReference>
<accession>A0ABX0LXX7</accession>
<keyword evidence="1" id="KW-0732">Signal</keyword>
<evidence type="ECO:0008006" key="4">
    <source>
        <dbReference type="Google" id="ProtNLM"/>
    </source>
</evidence>
<keyword evidence="3" id="KW-1185">Reference proteome</keyword>
<organism evidence="2 3">
    <name type="scientific">Massilia aquatica</name>
    <dbReference type="NCBI Taxonomy" id="2609000"/>
    <lineage>
        <taxon>Bacteria</taxon>
        <taxon>Pseudomonadati</taxon>
        <taxon>Pseudomonadota</taxon>
        <taxon>Betaproteobacteria</taxon>
        <taxon>Burkholderiales</taxon>
        <taxon>Oxalobacteraceae</taxon>
        <taxon>Telluria group</taxon>
        <taxon>Massilia</taxon>
    </lineage>
</organism>
<protein>
    <recommendedName>
        <fullName evidence="4">Secreted protein</fullName>
    </recommendedName>
</protein>
<dbReference type="Proteomes" id="UP000819052">
    <property type="component" value="Unassembled WGS sequence"/>
</dbReference>
<dbReference type="EMBL" id="VVIW01000002">
    <property type="protein sequence ID" value="NHZ39308.1"/>
    <property type="molecule type" value="Genomic_DNA"/>
</dbReference>
<feature type="signal peptide" evidence="1">
    <location>
        <begin position="1"/>
        <end position="24"/>
    </location>
</feature>